<dbReference type="AlphaFoldDB" id="A0A6J7CKX3"/>
<feature type="domain" description="3-octaprenyl-4-hydroxybenzoate carboxy-lyase-like C-terminal" evidence="4">
    <location>
        <begin position="324"/>
        <end position="445"/>
    </location>
</feature>
<reference evidence="5" key="1">
    <citation type="submission" date="2020-05" db="EMBL/GenBank/DDBJ databases">
        <authorList>
            <person name="Chiriac C."/>
            <person name="Salcher M."/>
            <person name="Ghai R."/>
            <person name="Kavagutti S V."/>
        </authorList>
    </citation>
    <scope>NUCLEOTIDE SEQUENCE</scope>
</reference>
<evidence type="ECO:0000259" key="4">
    <source>
        <dbReference type="Pfam" id="PF20696"/>
    </source>
</evidence>
<sequence>MSATDLPDFLAALERSGELSRISVEVDPYLEVAEIVSRVSAQFGPALLFENVKGSKIPLAMNVFGTTARMARALGVSDLDEIGARIGELLAPELPKSVGGIKDALGKVMQLRSAPPKTVKQAAVHSVVLRGDDVDLNLIPGIHQWPGDAGVFLNLGLTHTKHPETGDRNLGLYRLQKHSRNQLGLHWQIHKDSNAHHAVAERLGERLPVAIAFGAPPVVTYAASAPLPAEIDEYLFAGFLAGERIELVDCLTVPLQVPAGAQIVLEGWIEPGARMPEGPFGDHTGYYTPQEDFPFMTVETMTMTTAPIFQSIVVGRPPQEDGPIGMATERIFLPLLQLTNPEIVDYHLPEYGVFHNCVIVSIDKQFPKHAMKVMNALWGVGLMSLTKLIVVVDKQVDVHNYAEVAWQVLGNVDYDHDVLHTTGPVDHLDHSAYQQFWGGKLGIDATAKRADEGYTRQWPDAVVHDDDVVARVSKRWASYGISP</sequence>
<dbReference type="GO" id="GO:0006744">
    <property type="term" value="P:ubiquinone biosynthetic process"/>
    <property type="evidence" value="ECO:0007669"/>
    <property type="project" value="TreeGrafter"/>
</dbReference>
<dbReference type="Gene3D" id="1.20.5.570">
    <property type="entry name" value="Single helix bin"/>
    <property type="match status" value="1"/>
</dbReference>
<dbReference type="Gene3D" id="3.40.1670.10">
    <property type="entry name" value="UbiD C-terminal domain-like"/>
    <property type="match status" value="1"/>
</dbReference>
<dbReference type="InterPro" id="IPR048304">
    <property type="entry name" value="UbiD_Rift_dom"/>
</dbReference>
<dbReference type="GO" id="GO:0008694">
    <property type="term" value="F:4-hydroxy-3-polyprenylbenzoate decarboxylase activity"/>
    <property type="evidence" value="ECO:0007669"/>
    <property type="project" value="TreeGrafter"/>
</dbReference>
<dbReference type="PANTHER" id="PTHR30108:SF17">
    <property type="entry name" value="FERULIC ACID DECARBOXYLASE 1"/>
    <property type="match status" value="1"/>
</dbReference>
<comment type="similarity">
    <text evidence="1">Belongs to the UbiD family.</text>
</comment>
<feature type="domain" description="3-octaprenyl-4-hydroxybenzoate carboxy-lyase-like N-terminal" evidence="3">
    <location>
        <begin position="10"/>
        <end position="86"/>
    </location>
</feature>
<organism evidence="5">
    <name type="scientific">freshwater metagenome</name>
    <dbReference type="NCBI Taxonomy" id="449393"/>
    <lineage>
        <taxon>unclassified sequences</taxon>
        <taxon>metagenomes</taxon>
        <taxon>ecological metagenomes</taxon>
    </lineage>
</organism>
<proteinExistence type="inferred from homology"/>
<evidence type="ECO:0000259" key="3">
    <source>
        <dbReference type="Pfam" id="PF20695"/>
    </source>
</evidence>
<dbReference type="GO" id="GO:0005829">
    <property type="term" value="C:cytosol"/>
    <property type="evidence" value="ECO:0007669"/>
    <property type="project" value="TreeGrafter"/>
</dbReference>
<gene>
    <name evidence="5" type="ORF">UFOPK3401_00077</name>
</gene>
<evidence type="ECO:0000313" key="5">
    <source>
        <dbReference type="EMBL" id="CAB4857725.1"/>
    </source>
</evidence>
<protein>
    <submittedName>
        <fullName evidence="5">Unannotated protein</fullName>
    </submittedName>
</protein>
<dbReference type="SUPFAM" id="SSF143968">
    <property type="entry name" value="UbiD C-terminal domain-like"/>
    <property type="match status" value="1"/>
</dbReference>
<dbReference type="NCBIfam" id="TIGR03701">
    <property type="entry name" value="mena_SCO4490"/>
    <property type="match status" value="1"/>
</dbReference>
<evidence type="ECO:0000256" key="1">
    <source>
        <dbReference type="ARBA" id="ARBA00010021"/>
    </source>
</evidence>
<dbReference type="FunFam" id="3.40.1670.10:FF:000002">
    <property type="entry name" value="Menaquinone biosynthesis decarboxylase"/>
    <property type="match status" value="1"/>
</dbReference>
<dbReference type="Pfam" id="PF20696">
    <property type="entry name" value="UbiD_C"/>
    <property type="match status" value="1"/>
</dbReference>
<dbReference type="InterPro" id="IPR049381">
    <property type="entry name" value="UbiD-like_C"/>
</dbReference>
<dbReference type="InterPro" id="IPR049383">
    <property type="entry name" value="UbiD-like_N"/>
</dbReference>
<feature type="domain" description="3-octaprenyl-4-hydroxybenzoate carboxy-lyase-like Rift-related" evidence="2">
    <location>
        <begin position="118"/>
        <end position="317"/>
    </location>
</feature>
<dbReference type="InterPro" id="IPR002830">
    <property type="entry name" value="UbiD"/>
</dbReference>
<dbReference type="NCBIfam" id="TIGR00148">
    <property type="entry name" value="UbiD family decarboxylase"/>
    <property type="match status" value="1"/>
</dbReference>
<dbReference type="Pfam" id="PF20695">
    <property type="entry name" value="UbiD_N"/>
    <property type="match status" value="1"/>
</dbReference>
<evidence type="ECO:0000259" key="2">
    <source>
        <dbReference type="Pfam" id="PF01977"/>
    </source>
</evidence>
<dbReference type="Pfam" id="PF01977">
    <property type="entry name" value="UbiD"/>
    <property type="match status" value="1"/>
</dbReference>
<dbReference type="EMBL" id="CAFBLM010000002">
    <property type="protein sequence ID" value="CAB4857725.1"/>
    <property type="molecule type" value="Genomic_DNA"/>
</dbReference>
<dbReference type="PANTHER" id="PTHR30108">
    <property type="entry name" value="3-OCTAPRENYL-4-HYDROXYBENZOATE CARBOXY-LYASE-RELATED"/>
    <property type="match status" value="1"/>
</dbReference>
<dbReference type="SUPFAM" id="SSF50475">
    <property type="entry name" value="FMN-binding split barrel"/>
    <property type="match status" value="1"/>
</dbReference>
<dbReference type="InterPro" id="IPR022390">
    <property type="entry name" value="HBDC"/>
</dbReference>
<accession>A0A6J7CKX3</accession>
<name>A0A6J7CKX3_9ZZZZ</name>